<dbReference type="InterPro" id="IPR036849">
    <property type="entry name" value="Enolase-like_C_sf"/>
</dbReference>
<dbReference type="CDD" id="cd03319">
    <property type="entry name" value="L-Ala-DL-Glu_epimerase"/>
    <property type="match status" value="1"/>
</dbReference>
<dbReference type="InterPro" id="IPR013341">
    <property type="entry name" value="Mandelate_racemase_N_dom"/>
</dbReference>
<feature type="active site" description="Proton acceptor; specific for (R)-substrate epimerization" evidence="5">
    <location>
        <position position="163"/>
    </location>
</feature>
<feature type="binding site" evidence="7">
    <location>
        <position position="219"/>
    </location>
    <ligand>
        <name>Mg(2+)</name>
        <dbReference type="ChEBI" id="CHEBI:18420"/>
    </ligand>
</feature>
<dbReference type="PANTHER" id="PTHR48073:SF2">
    <property type="entry name" value="O-SUCCINYLBENZOATE SYNTHASE"/>
    <property type="match status" value="1"/>
</dbReference>
<dbReference type="InterPro" id="IPR029017">
    <property type="entry name" value="Enolase-like_N"/>
</dbReference>
<sequence>MTRIAEISVHRTSLPLVRPFVTARRRATTLDTVLVSVTDSDGVTGWGEAPTSWRVTGESAASVDAVVRGPLGDAVLGLDPLDTDAASERIIDAVVGNAAARSAVESAVVDLAARLSGATLARFLGAAPETTRISTDLTLAAGPVESLLADARAGAAFPALKIKVGLDADADRDAVIAVRREIGSDVRLRVDANQGWTASDAIRVIRAWEEAGVDLEFVEQPTPARDLAALAFVTSAVSTPILADESVWTTSDLHDIVERRAADAVNIKLAKCGGPVAALDLARAARAAGMGIIVGSMLESTVGVGTSAAVAAALDADAVHDLDAGAWVAASPVDGGIRYDGGSIVLSTGAGLGIRGLAAPLADGSAA</sequence>
<comment type="cofactor">
    <cofactor evidence="7 8">
        <name>Mg(2+)</name>
        <dbReference type="ChEBI" id="CHEBI:18420"/>
    </cofactor>
    <text evidence="7 8">Binds 1 Mg(2+) ion per subunit.</text>
</comment>
<feature type="binding site" evidence="6">
    <location>
        <position position="25"/>
    </location>
    <ligand>
        <name>substrate</name>
    </ligand>
</feature>
<dbReference type="GO" id="GO:0006518">
    <property type="term" value="P:peptide metabolic process"/>
    <property type="evidence" value="ECO:0007669"/>
    <property type="project" value="UniProtKB-ARBA"/>
</dbReference>
<feature type="binding site" evidence="6">
    <location>
        <position position="323"/>
    </location>
    <ligand>
        <name>substrate</name>
    </ligand>
</feature>
<dbReference type="Proteomes" id="UP000292686">
    <property type="component" value="Unassembled WGS sequence"/>
</dbReference>
<evidence type="ECO:0000313" key="11">
    <source>
        <dbReference type="EMBL" id="RXZ88323.1"/>
    </source>
</evidence>
<feature type="binding site" evidence="6">
    <location>
        <position position="138"/>
    </location>
    <ligand>
        <name>substrate</name>
    </ligand>
</feature>
<dbReference type="PANTHER" id="PTHR48073">
    <property type="entry name" value="O-SUCCINYLBENZOATE SYNTHASE-RELATED"/>
    <property type="match status" value="1"/>
</dbReference>
<dbReference type="InterPro" id="IPR029065">
    <property type="entry name" value="Enolase_C-like"/>
</dbReference>
<dbReference type="SUPFAM" id="SSF54826">
    <property type="entry name" value="Enolase N-terminal domain-like"/>
    <property type="match status" value="1"/>
</dbReference>
<dbReference type="SFLD" id="SFLDF00009">
    <property type="entry name" value="o-succinylbenzoate_synthase"/>
    <property type="match status" value="1"/>
</dbReference>
<keyword evidence="12" id="KW-1185">Reference proteome</keyword>
<keyword evidence="2 7" id="KW-0479">Metal-binding</keyword>
<evidence type="ECO:0000256" key="8">
    <source>
        <dbReference type="RuleBase" id="RU366006"/>
    </source>
</evidence>
<evidence type="ECO:0000313" key="10">
    <source>
        <dbReference type="EMBL" id="NYD67452.1"/>
    </source>
</evidence>
<evidence type="ECO:0000256" key="2">
    <source>
        <dbReference type="ARBA" id="ARBA00022723"/>
    </source>
</evidence>
<dbReference type="SFLD" id="SFLDG00180">
    <property type="entry name" value="muconate_cycloisomerase"/>
    <property type="match status" value="1"/>
</dbReference>
<feature type="binding site" evidence="7">
    <location>
        <position position="244"/>
    </location>
    <ligand>
        <name>Mg(2+)</name>
        <dbReference type="ChEBI" id="CHEBI:18420"/>
    </ligand>
</feature>
<evidence type="ECO:0000256" key="1">
    <source>
        <dbReference type="ARBA" id="ARBA00008031"/>
    </source>
</evidence>
<evidence type="ECO:0000256" key="4">
    <source>
        <dbReference type="ARBA" id="ARBA00023235"/>
    </source>
</evidence>
<dbReference type="InterPro" id="IPR013342">
    <property type="entry name" value="Mandelate_racemase_C"/>
</dbReference>
<organism evidence="11 12">
    <name type="scientific">Agromyces atrinae</name>
    <dbReference type="NCBI Taxonomy" id="592376"/>
    <lineage>
        <taxon>Bacteria</taxon>
        <taxon>Bacillati</taxon>
        <taxon>Actinomycetota</taxon>
        <taxon>Actinomycetes</taxon>
        <taxon>Micrococcales</taxon>
        <taxon>Microbacteriaceae</taxon>
        <taxon>Agromyces</taxon>
    </lineage>
</organism>
<accession>A0A4Q2MCU2</accession>
<dbReference type="OrthoDB" id="9774531at2"/>
<evidence type="ECO:0000259" key="9">
    <source>
        <dbReference type="SMART" id="SM00922"/>
    </source>
</evidence>
<dbReference type="FunFam" id="3.30.390.10:FF:000009">
    <property type="entry name" value="Hydrophobic dipeptide epimerase"/>
    <property type="match status" value="1"/>
</dbReference>
<dbReference type="EC" id="5.1.1.-" evidence="8"/>
<proteinExistence type="inferred from homology"/>
<evidence type="ECO:0000313" key="13">
    <source>
        <dbReference type="Proteomes" id="UP000581087"/>
    </source>
</evidence>
<feature type="binding site" evidence="6">
    <location>
        <position position="161"/>
    </location>
    <ligand>
        <name>substrate</name>
    </ligand>
</feature>
<dbReference type="AlphaFoldDB" id="A0A4Q2MCU2"/>
<dbReference type="SUPFAM" id="SSF51604">
    <property type="entry name" value="Enolase C-terminal domain-like"/>
    <property type="match status" value="1"/>
</dbReference>
<dbReference type="Proteomes" id="UP000581087">
    <property type="component" value="Unassembled WGS sequence"/>
</dbReference>
<feature type="binding site" evidence="6">
    <location>
        <position position="298"/>
    </location>
    <ligand>
        <name>substrate</name>
    </ligand>
</feature>
<dbReference type="SFLD" id="SFLDS00001">
    <property type="entry name" value="Enolase"/>
    <property type="match status" value="1"/>
</dbReference>
<dbReference type="EMBL" id="SDPM01000001">
    <property type="protein sequence ID" value="RXZ88323.1"/>
    <property type="molecule type" value="Genomic_DNA"/>
</dbReference>
<evidence type="ECO:0000256" key="5">
    <source>
        <dbReference type="PIRSR" id="PIRSR634603-1"/>
    </source>
</evidence>
<reference evidence="11 12" key="1">
    <citation type="submission" date="2019-01" db="EMBL/GenBank/DDBJ databases">
        <title>Agromyces.</title>
        <authorList>
            <person name="Li J."/>
        </authorList>
    </citation>
    <scope>NUCLEOTIDE SEQUENCE [LARGE SCALE GENOMIC DNA]</scope>
    <source>
        <strain evidence="11 12">DSM 23870</strain>
    </source>
</reference>
<name>A0A4Q2MCU2_9MICO</name>
<dbReference type="Gene3D" id="3.30.390.10">
    <property type="entry name" value="Enolase-like, N-terminal domain"/>
    <property type="match status" value="1"/>
</dbReference>
<dbReference type="Gene3D" id="3.20.20.120">
    <property type="entry name" value="Enolase-like C-terminal domain"/>
    <property type="match status" value="1"/>
</dbReference>
<feature type="domain" description="Mandelate racemase/muconate lactonizing enzyme C-terminal" evidence="9">
    <location>
        <begin position="144"/>
        <end position="240"/>
    </location>
</feature>
<dbReference type="EMBL" id="JACCBI010000001">
    <property type="protein sequence ID" value="NYD67452.1"/>
    <property type="molecule type" value="Genomic_DNA"/>
</dbReference>
<evidence type="ECO:0000313" key="12">
    <source>
        <dbReference type="Proteomes" id="UP000292686"/>
    </source>
</evidence>
<dbReference type="GO" id="GO:0016855">
    <property type="term" value="F:racemase and epimerase activity, acting on amino acids and derivatives"/>
    <property type="evidence" value="ECO:0007669"/>
    <property type="project" value="UniProtKB-UniRule"/>
</dbReference>
<evidence type="ECO:0000256" key="7">
    <source>
        <dbReference type="PIRSR" id="PIRSR634603-3"/>
    </source>
</evidence>
<feature type="binding site" evidence="6">
    <location>
        <position position="321"/>
    </location>
    <ligand>
        <name>substrate</name>
    </ligand>
</feature>
<feature type="binding site" evidence="6">
    <location>
        <position position="296"/>
    </location>
    <ligand>
        <name>substrate</name>
    </ligand>
</feature>
<feature type="active site" description="Proton acceptor; specific for (S)-substrate epimerization" evidence="5">
    <location>
        <position position="268"/>
    </location>
</feature>
<reference evidence="10 13" key="2">
    <citation type="submission" date="2020-07" db="EMBL/GenBank/DDBJ databases">
        <title>Sequencing the genomes of 1000 actinobacteria strains.</title>
        <authorList>
            <person name="Klenk H.-P."/>
        </authorList>
    </citation>
    <scope>NUCLEOTIDE SEQUENCE [LARGE SCALE GENOMIC DNA]</scope>
    <source>
        <strain evidence="10 13">DSM 23870</strain>
    </source>
</reference>
<protein>
    <recommendedName>
        <fullName evidence="8">Dipeptide epimerase</fullName>
        <ecNumber evidence="8">5.1.1.-</ecNumber>
    </recommendedName>
</protein>
<dbReference type="Pfam" id="PF02746">
    <property type="entry name" value="MR_MLE_N"/>
    <property type="match status" value="1"/>
</dbReference>
<keyword evidence="4 8" id="KW-0413">Isomerase</keyword>
<comment type="caution">
    <text evidence="11">The sequence shown here is derived from an EMBL/GenBank/DDBJ whole genome shotgun (WGS) entry which is preliminary data.</text>
</comment>
<gene>
    <name evidence="10" type="ORF">BJ972_001971</name>
    <name evidence="11" type="ORF">ESP50_03885</name>
</gene>
<comment type="similarity">
    <text evidence="1 8">Belongs to the mandelate racemase/muconate lactonizing enzyme family.</text>
</comment>
<dbReference type="Pfam" id="PF13378">
    <property type="entry name" value="MR_MLE_C"/>
    <property type="match status" value="1"/>
</dbReference>
<dbReference type="GO" id="GO:0000287">
    <property type="term" value="F:magnesium ion binding"/>
    <property type="evidence" value="ECO:0007669"/>
    <property type="project" value="UniProtKB-ARBA"/>
</dbReference>
<keyword evidence="3 7" id="KW-0460">Magnesium</keyword>
<dbReference type="SMART" id="SM00922">
    <property type="entry name" value="MR_MLE"/>
    <property type="match status" value="1"/>
</dbReference>
<dbReference type="RefSeq" id="WP_129172588.1">
    <property type="nucleotide sequence ID" value="NZ_JACCBI010000001.1"/>
</dbReference>
<evidence type="ECO:0000256" key="3">
    <source>
        <dbReference type="ARBA" id="ARBA00022842"/>
    </source>
</evidence>
<dbReference type="InterPro" id="IPR034603">
    <property type="entry name" value="Dipeptide_epimerase"/>
</dbReference>
<evidence type="ECO:0000256" key="6">
    <source>
        <dbReference type="PIRSR" id="PIRSR634603-2"/>
    </source>
</evidence>
<feature type="binding site" evidence="7">
    <location>
        <position position="191"/>
    </location>
    <ligand>
        <name>Mg(2+)</name>
        <dbReference type="ChEBI" id="CHEBI:18420"/>
    </ligand>
</feature>